<evidence type="ECO:0000256" key="6">
    <source>
        <dbReference type="SAM" id="MobiDB-lite"/>
    </source>
</evidence>
<keyword evidence="3" id="KW-0677">Repeat</keyword>
<dbReference type="Gene3D" id="1.25.10.10">
    <property type="entry name" value="Leucine-rich Repeat Variant"/>
    <property type="match status" value="2"/>
</dbReference>
<name>A0A218WEP2_PUNGR</name>
<dbReference type="Proteomes" id="UP000197138">
    <property type="component" value="Unassembled WGS sequence"/>
</dbReference>
<evidence type="ECO:0000256" key="3">
    <source>
        <dbReference type="ARBA" id="ARBA00022737"/>
    </source>
</evidence>
<protein>
    <recommendedName>
        <fullName evidence="9">Importin subunit alpha</fullName>
    </recommendedName>
</protein>
<dbReference type="Pfam" id="PF13513">
    <property type="entry name" value="HEAT_EZ"/>
    <property type="match status" value="1"/>
</dbReference>
<reference evidence="8" key="1">
    <citation type="journal article" date="2017" name="Plant J.">
        <title>The pomegranate (Punica granatum L.) genome and the genomics of punicalagin biosynthesis.</title>
        <authorList>
            <person name="Qin G."/>
            <person name="Xu C."/>
            <person name="Ming R."/>
            <person name="Tang H."/>
            <person name="Guyot R."/>
            <person name="Kramer E.M."/>
            <person name="Hu Y."/>
            <person name="Yi X."/>
            <person name="Qi Y."/>
            <person name="Xu X."/>
            <person name="Gao Z."/>
            <person name="Pan H."/>
            <person name="Jian J."/>
            <person name="Tian Y."/>
            <person name="Yue Z."/>
            <person name="Xu Y."/>
        </authorList>
    </citation>
    <scope>NUCLEOTIDE SEQUENCE [LARGE SCALE GENOMIC DNA]</scope>
    <source>
        <strain evidence="8">cv. Dabenzi</strain>
    </source>
</reference>
<dbReference type="EMBL" id="MTKT01004486">
    <property type="protein sequence ID" value="OWM71146.1"/>
    <property type="molecule type" value="Genomic_DNA"/>
</dbReference>
<evidence type="ECO:0000256" key="4">
    <source>
        <dbReference type="ARBA" id="ARBA00022927"/>
    </source>
</evidence>
<evidence type="ECO:0000256" key="2">
    <source>
        <dbReference type="ARBA" id="ARBA00022448"/>
    </source>
</evidence>
<comment type="similarity">
    <text evidence="1">Belongs to the importin alpha family.</text>
</comment>
<evidence type="ECO:0000313" key="7">
    <source>
        <dbReference type="EMBL" id="OWM71146.1"/>
    </source>
</evidence>
<evidence type="ECO:0000256" key="1">
    <source>
        <dbReference type="ARBA" id="ARBA00010394"/>
    </source>
</evidence>
<feature type="repeat" description="ARM" evidence="5">
    <location>
        <begin position="131"/>
        <end position="173"/>
    </location>
</feature>
<gene>
    <name evidence="7" type="ORF">CDL15_Pgr011273</name>
</gene>
<dbReference type="AlphaFoldDB" id="A0A218WEP2"/>
<dbReference type="InterPro" id="IPR011989">
    <property type="entry name" value="ARM-like"/>
</dbReference>
<proteinExistence type="inferred from homology"/>
<dbReference type="PANTHER" id="PTHR23316">
    <property type="entry name" value="IMPORTIN ALPHA"/>
    <property type="match status" value="1"/>
</dbReference>
<dbReference type="InterPro" id="IPR016024">
    <property type="entry name" value="ARM-type_fold"/>
</dbReference>
<evidence type="ECO:0008006" key="9">
    <source>
        <dbReference type="Google" id="ProtNLM"/>
    </source>
</evidence>
<accession>A0A218WEP2</accession>
<evidence type="ECO:0000256" key="5">
    <source>
        <dbReference type="PROSITE-ProRule" id="PRU00259"/>
    </source>
</evidence>
<dbReference type="SUPFAM" id="SSF48371">
    <property type="entry name" value="ARM repeat"/>
    <property type="match status" value="1"/>
</dbReference>
<keyword evidence="4" id="KW-0653">Protein transport</keyword>
<dbReference type="GO" id="GO:0015031">
    <property type="term" value="P:protein transport"/>
    <property type="evidence" value="ECO:0007669"/>
    <property type="project" value="UniProtKB-KW"/>
</dbReference>
<evidence type="ECO:0000313" key="8">
    <source>
        <dbReference type="Proteomes" id="UP000197138"/>
    </source>
</evidence>
<dbReference type="InterPro" id="IPR000225">
    <property type="entry name" value="Armadillo"/>
</dbReference>
<dbReference type="SMART" id="SM00185">
    <property type="entry name" value="ARM"/>
    <property type="match status" value="6"/>
</dbReference>
<feature type="region of interest" description="Disordered" evidence="6">
    <location>
        <begin position="1"/>
        <end position="33"/>
    </location>
</feature>
<keyword evidence="2" id="KW-0813">Transport</keyword>
<sequence length="407" mass="46012">MEQQPGDALSCSLMEDSGPQKRQRVAAEDTVEARRKREARMAEMESLRSIISGVWSGNSTSQREATKQFQECFLTKGSPSIEEVIKVATVWRFSEFLQKEDSPDLQVEAAWALTSFISNTLESATNMLPLEAVHASVKLLGSPNDDVREQAIWALGNIAWRSPAGRDLILTHGVLSQLFAQLDEDSKLSMKRTASWALTNFRRGDPPPRFEQVRSAFPALDWLFHKNIRKEQCLEVLNIMRNMYNIQGIIEADLIKPLINLLQQADHRIKQEAAFAIGSAICKADDDQLRYFGNQGCVRPFSNLLASDNREVLHYSLRVVEKILKVGHADKKSGKTGDENVYLEMLRNAGGICKLLHLTDHARDEDIQERAKKVIQTYYWMEQEMVFSKDDEGGTNASYGSNSSWRS</sequence>
<comment type="caution">
    <text evidence="7">The sequence shown here is derived from an EMBL/GenBank/DDBJ whole genome shotgun (WGS) entry which is preliminary data.</text>
</comment>
<organism evidence="7 8">
    <name type="scientific">Punica granatum</name>
    <name type="common">Pomegranate</name>
    <dbReference type="NCBI Taxonomy" id="22663"/>
    <lineage>
        <taxon>Eukaryota</taxon>
        <taxon>Viridiplantae</taxon>
        <taxon>Streptophyta</taxon>
        <taxon>Embryophyta</taxon>
        <taxon>Tracheophyta</taxon>
        <taxon>Spermatophyta</taxon>
        <taxon>Magnoliopsida</taxon>
        <taxon>eudicotyledons</taxon>
        <taxon>Gunneridae</taxon>
        <taxon>Pentapetalae</taxon>
        <taxon>rosids</taxon>
        <taxon>malvids</taxon>
        <taxon>Myrtales</taxon>
        <taxon>Lythraceae</taxon>
        <taxon>Punica</taxon>
    </lineage>
</organism>
<dbReference type="PROSITE" id="PS50176">
    <property type="entry name" value="ARM_REPEAT"/>
    <property type="match status" value="1"/>
</dbReference>